<dbReference type="InterPro" id="IPR047724">
    <property type="entry name" value="Streptophobe"/>
</dbReference>
<feature type="transmembrane region" description="Helical" evidence="2">
    <location>
        <begin position="434"/>
        <end position="455"/>
    </location>
</feature>
<feature type="transmembrane region" description="Helical" evidence="2">
    <location>
        <begin position="202"/>
        <end position="224"/>
    </location>
</feature>
<keyword evidence="4" id="KW-1185">Reference proteome</keyword>
<keyword evidence="2" id="KW-0472">Membrane</keyword>
<dbReference type="KEGG" id="scy:SCATT_p15420"/>
<dbReference type="NCBIfam" id="NF038391">
    <property type="entry name" value="streptophobe"/>
    <property type="match status" value="1"/>
</dbReference>
<organism evidence="3 4">
    <name type="scientific">Streptantibioticus cattleyicolor (strain ATCC 35852 / DSM 46488 / JCM 4925 / NBRC 14057 / NRRL 8057)</name>
    <name type="common">Streptomyces cattleya</name>
    <dbReference type="NCBI Taxonomy" id="1003195"/>
    <lineage>
        <taxon>Bacteria</taxon>
        <taxon>Bacillati</taxon>
        <taxon>Actinomycetota</taxon>
        <taxon>Actinomycetes</taxon>
        <taxon>Kitasatosporales</taxon>
        <taxon>Streptomycetaceae</taxon>
        <taxon>Streptantibioticus</taxon>
    </lineage>
</organism>
<reference evidence="4" key="1">
    <citation type="submission" date="2011-12" db="EMBL/GenBank/DDBJ databases">
        <title>Complete genome sequence of Streptomyces cattleya strain DSM 46488.</title>
        <authorList>
            <person name="Ou H.-Y."/>
            <person name="Li P."/>
            <person name="Zhao C."/>
            <person name="O'Hagan D."/>
            <person name="Deng Z."/>
        </authorList>
    </citation>
    <scope>NUCLEOTIDE SEQUENCE [LARGE SCALE GENOMIC DNA]</scope>
    <source>
        <strain evidence="4">ATCC 35852 / DSM 46488 / JCM 4925 / NBRC 14057 / NRRL 8057</strain>
        <plasmid evidence="4">Plasmid pSCATT</plasmid>
    </source>
</reference>
<evidence type="ECO:0000313" key="3">
    <source>
        <dbReference type="EMBL" id="AEW99735.1"/>
    </source>
</evidence>
<feature type="compositionally biased region" description="Basic and acidic residues" evidence="1">
    <location>
        <begin position="466"/>
        <end position="486"/>
    </location>
</feature>
<accession>F8JKJ5</accession>
<keyword evidence="2" id="KW-1133">Transmembrane helix</keyword>
<evidence type="ECO:0000256" key="2">
    <source>
        <dbReference type="SAM" id="Phobius"/>
    </source>
</evidence>
<feature type="transmembrane region" description="Helical" evidence="2">
    <location>
        <begin position="349"/>
        <end position="370"/>
    </location>
</feature>
<dbReference type="OrthoDB" id="4217938at2"/>
<feature type="region of interest" description="Disordered" evidence="1">
    <location>
        <begin position="461"/>
        <end position="494"/>
    </location>
</feature>
<keyword evidence="3" id="KW-0614">Plasmid</keyword>
<dbReference type="HOGENOM" id="CLU_551968_0_0_11"/>
<evidence type="ECO:0000256" key="1">
    <source>
        <dbReference type="SAM" id="MobiDB-lite"/>
    </source>
</evidence>
<gene>
    <name evidence="3" type="ordered locus">SCATT_p15420</name>
</gene>
<name>F8JKJ5_STREN</name>
<proteinExistence type="predicted"/>
<dbReference type="PATRIC" id="fig|1003195.11.peg.187"/>
<dbReference type="Proteomes" id="UP000007842">
    <property type="component" value="Plasmid pSCATT"/>
</dbReference>
<feature type="transmembrane region" description="Helical" evidence="2">
    <location>
        <begin position="106"/>
        <end position="124"/>
    </location>
</feature>
<sequence length="494" mass="48501">MPATPWHDNTTPPRGGWRQALEGALAVLAATAVMAVTAWTALLALGAGAIAPLSRLVPAAVSMALGGQVALASASAPSAPAGGLLGALGGSSGGGLAIGVQGEAGAVPLMLTFVGTAVLGVVFFRPLRRRARPAPALLWARAGGALATAGVLLPVAACLARGTARLPEGIAGRLGKGGGGGGPGGFGGGAGALSSVAFHADVAATTFLGLLWVVAVLGIGCLAARRTTLPRPVALSRLRHMWHPVASALTGTVTVLCCLVLAVAVLAGAAALTGREQAAKAAGALLLAGPDLLAVLLTSGLGASWEAGVRREQGDGGGLLGMLGSGAAGGAGPDRSFDLSGWPGAGVPLWLTGLALLVCLVVLVGYLTAARTPARTPREAAEALLGRHAEAALRTGVVVAVSAMACCLLSRGSLRIGFTVMGSETGGMTAALDGTAGLCGLTGCVLGALASYAGSRLHALRAARRPPADPPRKRTPRSGEERRTDRPVSSGPAP</sequence>
<feature type="transmembrane region" description="Helical" evidence="2">
    <location>
        <begin position="245"/>
        <end position="272"/>
    </location>
</feature>
<protein>
    <submittedName>
        <fullName evidence="3">Uncharacterized protein</fullName>
    </submittedName>
</protein>
<feature type="transmembrane region" description="Helical" evidence="2">
    <location>
        <begin position="24"/>
        <end position="50"/>
    </location>
</feature>
<dbReference type="EMBL" id="CP003229">
    <property type="protein sequence ID" value="AEW99735.1"/>
    <property type="molecule type" value="Genomic_DNA"/>
</dbReference>
<feature type="transmembrane region" description="Helical" evidence="2">
    <location>
        <begin position="136"/>
        <end position="157"/>
    </location>
</feature>
<dbReference type="KEGG" id="sct:SCAT_p0198"/>
<dbReference type="AlphaFoldDB" id="F8JKJ5"/>
<geneLocation type="plasmid" evidence="3 4">
    <name>pSCATT</name>
</geneLocation>
<keyword evidence="2" id="KW-0812">Transmembrane</keyword>
<dbReference type="RefSeq" id="WP_014150653.1">
    <property type="nucleotide sequence ID" value="NC_016113.1"/>
</dbReference>
<evidence type="ECO:0000313" key="4">
    <source>
        <dbReference type="Proteomes" id="UP000007842"/>
    </source>
</evidence>
<feature type="transmembrane region" description="Helical" evidence="2">
    <location>
        <begin position="391"/>
        <end position="414"/>
    </location>
</feature>
<accession>G8XH17</accession>